<dbReference type="HOGENOM" id="CLU_007383_9_2_1"/>
<dbReference type="EMBL" id="DS995900">
    <property type="protein sequence ID" value="EEA25169.1"/>
    <property type="molecule type" value="Genomic_DNA"/>
</dbReference>
<dbReference type="PANTHER" id="PTHR10366:SF564">
    <property type="entry name" value="STEROL-4-ALPHA-CARBOXYLATE 3-DEHYDROGENASE, DECARBOXYLATING"/>
    <property type="match status" value="1"/>
</dbReference>
<dbReference type="InterPro" id="IPR001509">
    <property type="entry name" value="Epimerase_deHydtase"/>
</dbReference>
<organism evidence="5 6">
    <name type="scientific">Talaromyces marneffei (strain ATCC 18224 / CBS 334.59 / QM 7333)</name>
    <name type="common">Penicillium marneffei</name>
    <dbReference type="NCBI Taxonomy" id="441960"/>
    <lineage>
        <taxon>Eukaryota</taxon>
        <taxon>Fungi</taxon>
        <taxon>Dikarya</taxon>
        <taxon>Ascomycota</taxon>
        <taxon>Pezizomycotina</taxon>
        <taxon>Eurotiomycetes</taxon>
        <taxon>Eurotiomycetidae</taxon>
        <taxon>Eurotiales</taxon>
        <taxon>Trichocomaceae</taxon>
        <taxon>Talaromyces</taxon>
        <taxon>Talaromyces sect. Talaromyces</taxon>
    </lineage>
</organism>
<keyword evidence="6" id="KW-1185">Reference proteome</keyword>
<dbReference type="Pfam" id="PF01370">
    <property type="entry name" value="Epimerase"/>
    <property type="match status" value="1"/>
</dbReference>
<dbReference type="FunFam" id="3.40.50.720:FF:000191">
    <property type="entry name" value="Methylglyoxal reductase (NADPH-dependent)"/>
    <property type="match status" value="1"/>
</dbReference>
<dbReference type="STRING" id="441960.B6Q9X7"/>
<proteinExistence type="inferred from homology"/>
<feature type="compositionally biased region" description="Basic and acidic residues" evidence="3">
    <location>
        <begin position="1"/>
        <end position="10"/>
    </location>
</feature>
<dbReference type="InterPro" id="IPR036291">
    <property type="entry name" value="NAD(P)-bd_dom_sf"/>
</dbReference>
<evidence type="ECO:0000313" key="6">
    <source>
        <dbReference type="Proteomes" id="UP000001294"/>
    </source>
</evidence>
<feature type="domain" description="NAD-dependent epimerase/dehydratase" evidence="4">
    <location>
        <begin position="31"/>
        <end position="284"/>
    </location>
</feature>
<dbReference type="PhylomeDB" id="B6Q9X7"/>
<evidence type="ECO:0000259" key="4">
    <source>
        <dbReference type="Pfam" id="PF01370"/>
    </source>
</evidence>
<dbReference type="PANTHER" id="PTHR10366">
    <property type="entry name" value="NAD DEPENDENT EPIMERASE/DEHYDRATASE"/>
    <property type="match status" value="1"/>
</dbReference>
<dbReference type="VEuPathDB" id="FungiDB:PMAA_062900"/>
<feature type="region of interest" description="Disordered" evidence="3">
    <location>
        <begin position="1"/>
        <end position="20"/>
    </location>
</feature>
<comment type="similarity">
    <text evidence="2">Belongs to the NAD(P)-dependent epimerase/dehydratase family. Dihydroflavonol-4-reductase subfamily.</text>
</comment>
<dbReference type="Gene3D" id="3.40.50.720">
    <property type="entry name" value="NAD(P)-binding Rossmann-like Domain"/>
    <property type="match status" value="1"/>
</dbReference>
<keyword evidence="1" id="KW-0560">Oxidoreductase</keyword>
<dbReference type="Proteomes" id="UP000001294">
    <property type="component" value="Unassembled WGS sequence"/>
</dbReference>
<dbReference type="OrthoDB" id="2735536at2759"/>
<dbReference type="AlphaFoldDB" id="B6Q9X7"/>
<dbReference type="GO" id="GO:0016616">
    <property type="term" value="F:oxidoreductase activity, acting on the CH-OH group of donors, NAD or NADP as acceptor"/>
    <property type="evidence" value="ECO:0007669"/>
    <property type="project" value="TreeGrafter"/>
</dbReference>
<reference evidence="6" key="1">
    <citation type="journal article" date="2015" name="Genome Announc.">
        <title>Genome sequence of the AIDS-associated pathogen Penicillium marneffei (ATCC18224) and its near taxonomic relative Talaromyces stipitatus (ATCC10500).</title>
        <authorList>
            <person name="Nierman W.C."/>
            <person name="Fedorova-Abrams N.D."/>
            <person name="Andrianopoulos A."/>
        </authorList>
    </citation>
    <scope>NUCLEOTIDE SEQUENCE [LARGE SCALE GENOMIC DNA]</scope>
    <source>
        <strain evidence="6">ATCC 18224 / CBS 334.59 / QM 7333</strain>
    </source>
</reference>
<evidence type="ECO:0000256" key="1">
    <source>
        <dbReference type="ARBA" id="ARBA00023002"/>
    </source>
</evidence>
<gene>
    <name evidence="5" type="ORF">PMAA_062900</name>
</gene>
<evidence type="ECO:0000313" key="5">
    <source>
        <dbReference type="EMBL" id="EEA25169.1"/>
    </source>
</evidence>
<evidence type="ECO:0000256" key="2">
    <source>
        <dbReference type="ARBA" id="ARBA00023445"/>
    </source>
</evidence>
<dbReference type="InterPro" id="IPR050425">
    <property type="entry name" value="NAD(P)_dehydrat-like"/>
</dbReference>
<name>B6Q9X7_TALMQ</name>
<protein>
    <submittedName>
        <fullName evidence="5">NAD dependent epimerase/dehydratase, putative</fullName>
    </submittedName>
</protein>
<dbReference type="CDD" id="cd05227">
    <property type="entry name" value="AR_SDR_e"/>
    <property type="match status" value="1"/>
</dbReference>
<evidence type="ECO:0000256" key="3">
    <source>
        <dbReference type="SAM" id="MobiDB-lite"/>
    </source>
</evidence>
<sequence>MKSFHNSDKHTHTHTPVQLHYTKPAAMTRTLLTGGSGFIASHILDALLKRGHSVVTTVRSQEKADQIKASYPAVSQENLDFAIVPDVSEPDAFDQAVVSDPPFEAVIHTASPFHFRIQDIKKDLIDPAINGTVGILNAIKKNAPSVKRVVVTSSGAAVMDFSQPPTHTYTEADWNNMTWEEGTSTPLNGYRASKSFSEKAAWDFVEKEKPNFSLTSINPPMVYGPIIHRIKDLDALNTSNERIRDIAFGKTKDGLPYTGIFMWVDVRDLAVAHVLAIEKPEAAGQRFLVSPGQYSNKEIAECIREAFPELRDGLPTGDALKGGDFPPTGWYGWDNTKSKEVLGVTYRPLKECIVDAVNSLKPFVK</sequence>
<dbReference type="SUPFAM" id="SSF51735">
    <property type="entry name" value="NAD(P)-binding Rossmann-fold domains"/>
    <property type="match status" value="1"/>
</dbReference>
<accession>B6Q9X7</accession>